<evidence type="ECO:0000259" key="1">
    <source>
        <dbReference type="Pfam" id="PF13524"/>
    </source>
</evidence>
<dbReference type="OrthoDB" id="7297944at2"/>
<comment type="caution">
    <text evidence="2">The sequence shown here is derived from an EMBL/GenBank/DDBJ whole genome shotgun (WGS) entry which is preliminary data.</text>
</comment>
<dbReference type="Proteomes" id="UP000317894">
    <property type="component" value="Unassembled WGS sequence"/>
</dbReference>
<gene>
    <name evidence="2" type="ORF">FMM06_03080</name>
</gene>
<dbReference type="Pfam" id="PF13524">
    <property type="entry name" value="Glyco_trans_1_2"/>
    <property type="match status" value="1"/>
</dbReference>
<organism evidence="2 3">
    <name type="scientific">Glacieibacterium frigidum</name>
    <dbReference type="NCBI Taxonomy" id="2593303"/>
    <lineage>
        <taxon>Bacteria</taxon>
        <taxon>Pseudomonadati</taxon>
        <taxon>Pseudomonadota</taxon>
        <taxon>Alphaproteobacteria</taxon>
        <taxon>Sphingomonadales</taxon>
        <taxon>Sphingosinicellaceae</taxon>
        <taxon>Glacieibacterium</taxon>
    </lineage>
</organism>
<dbReference type="SUPFAM" id="SSF53756">
    <property type="entry name" value="UDP-Glycosyltransferase/glycogen phosphorylase"/>
    <property type="match status" value="1"/>
</dbReference>
<proteinExistence type="predicted"/>
<dbReference type="InterPro" id="IPR055259">
    <property type="entry name" value="YkvP/CgeB_Glyco_trans-like"/>
</dbReference>
<protein>
    <submittedName>
        <fullName evidence="2">Glycosyltransferase family 1 protein</fullName>
    </submittedName>
</protein>
<accession>A0A552UG40</accession>
<sequence>MARLLKLGVYDAAYLHCFYRDRPALVGAPYAEQHTALIADRAASSDFWTAALTRRGYATCDLIANAAPLQARWAIENGLAADCETVFAVTAAQVAAFAPDILLIADYSTFTPAYLRQLRATCPSLRLIVGWCGAPYRDLTVMREWDIALSCVPEIVDEFRAAGLDTHHVDHGFEPRILKQLAPPDSASVAFSFIGSVWQRDGYHRGRAALLARLVEETPLEIWSPSGDTRSRRRRWLDRLRGTPQVPALASPDRPPLYGLAMFATLRDSHVTFNSHIDISPRSASNMRLFEATGVGACLLTDRRDNLSELFADGSEVVSYGCADEAIEAYAWLADHPAERAAIAAAGQRRTLADHNFDRRAERLDAILGAAL</sequence>
<evidence type="ECO:0000313" key="2">
    <source>
        <dbReference type="EMBL" id="TRW17198.1"/>
    </source>
</evidence>
<dbReference type="RefSeq" id="WP_143554743.1">
    <property type="nucleotide sequence ID" value="NZ_VJWA01000001.1"/>
</dbReference>
<dbReference type="EMBL" id="VJWA01000001">
    <property type="protein sequence ID" value="TRW17198.1"/>
    <property type="molecule type" value="Genomic_DNA"/>
</dbReference>
<dbReference type="GO" id="GO:0016740">
    <property type="term" value="F:transferase activity"/>
    <property type="evidence" value="ECO:0007669"/>
    <property type="project" value="UniProtKB-KW"/>
</dbReference>
<feature type="domain" description="Spore protein YkvP/CgeB glycosyl transferase-like" evidence="1">
    <location>
        <begin position="210"/>
        <end position="364"/>
    </location>
</feature>
<name>A0A552UG40_9SPHN</name>
<keyword evidence="2" id="KW-0808">Transferase</keyword>
<evidence type="ECO:0000313" key="3">
    <source>
        <dbReference type="Proteomes" id="UP000317894"/>
    </source>
</evidence>
<keyword evidence="3" id="KW-1185">Reference proteome</keyword>
<reference evidence="2 3" key="1">
    <citation type="submission" date="2019-07" db="EMBL/GenBank/DDBJ databases">
        <title>Novel species isolated from glacier.</title>
        <authorList>
            <person name="Liu Q."/>
            <person name="Xin Y.-H."/>
        </authorList>
    </citation>
    <scope>NUCLEOTIDE SEQUENCE [LARGE SCALE GENOMIC DNA]</scope>
    <source>
        <strain evidence="2 3">LB1R16</strain>
    </source>
</reference>
<dbReference type="AlphaFoldDB" id="A0A552UG40"/>